<reference evidence="2 3" key="1">
    <citation type="journal article" date="2018" name="Front. Plant Sci.">
        <title>Red Clover (Trifolium pratense) and Zigzag Clover (T. medium) - A Picture of Genomic Similarities and Differences.</title>
        <authorList>
            <person name="Dluhosova J."/>
            <person name="Istvanek J."/>
            <person name="Nedelnik J."/>
            <person name="Repkova J."/>
        </authorList>
    </citation>
    <scope>NUCLEOTIDE SEQUENCE [LARGE SCALE GENOMIC DNA]</scope>
    <source>
        <strain evidence="3">cv. 10/8</strain>
        <tissue evidence="2">Leaf</tissue>
    </source>
</reference>
<keyword evidence="3" id="KW-1185">Reference proteome</keyword>
<evidence type="ECO:0000313" key="2">
    <source>
        <dbReference type="EMBL" id="MCI33715.1"/>
    </source>
</evidence>
<proteinExistence type="predicted"/>
<comment type="caution">
    <text evidence="2">The sequence shown here is derived from an EMBL/GenBank/DDBJ whole genome shotgun (WGS) entry which is preliminary data.</text>
</comment>
<evidence type="ECO:0000313" key="3">
    <source>
        <dbReference type="Proteomes" id="UP000265520"/>
    </source>
</evidence>
<name>A0A392RDQ7_9FABA</name>
<feature type="non-terminal residue" evidence="2">
    <location>
        <position position="1"/>
    </location>
</feature>
<evidence type="ECO:0000256" key="1">
    <source>
        <dbReference type="SAM" id="MobiDB-lite"/>
    </source>
</evidence>
<organism evidence="2 3">
    <name type="scientific">Trifolium medium</name>
    <dbReference type="NCBI Taxonomy" id="97028"/>
    <lineage>
        <taxon>Eukaryota</taxon>
        <taxon>Viridiplantae</taxon>
        <taxon>Streptophyta</taxon>
        <taxon>Embryophyta</taxon>
        <taxon>Tracheophyta</taxon>
        <taxon>Spermatophyta</taxon>
        <taxon>Magnoliopsida</taxon>
        <taxon>eudicotyledons</taxon>
        <taxon>Gunneridae</taxon>
        <taxon>Pentapetalae</taxon>
        <taxon>rosids</taxon>
        <taxon>fabids</taxon>
        <taxon>Fabales</taxon>
        <taxon>Fabaceae</taxon>
        <taxon>Papilionoideae</taxon>
        <taxon>50 kb inversion clade</taxon>
        <taxon>NPAAA clade</taxon>
        <taxon>Hologalegina</taxon>
        <taxon>IRL clade</taxon>
        <taxon>Trifolieae</taxon>
        <taxon>Trifolium</taxon>
    </lineage>
</organism>
<dbReference type="Proteomes" id="UP000265520">
    <property type="component" value="Unassembled WGS sequence"/>
</dbReference>
<feature type="region of interest" description="Disordered" evidence="1">
    <location>
        <begin position="1"/>
        <end position="36"/>
    </location>
</feature>
<feature type="non-terminal residue" evidence="2">
    <location>
        <position position="90"/>
    </location>
</feature>
<protein>
    <submittedName>
        <fullName evidence="2">Uncharacterized protein</fullName>
    </submittedName>
</protein>
<accession>A0A392RDQ7</accession>
<sequence>VPPPAPRPKASNPGGIVFKSVSKRKKPLPVLSTGKGKGLLKEPAHVATKDVLQRLRESEMQVKTLTSKVNSNTGHDPDLLLGRIAELNAE</sequence>
<dbReference type="AlphaFoldDB" id="A0A392RDQ7"/>
<dbReference type="EMBL" id="LXQA010206776">
    <property type="protein sequence ID" value="MCI33715.1"/>
    <property type="molecule type" value="Genomic_DNA"/>
</dbReference>